<dbReference type="Pfam" id="PF00005">
    <property type="entry name" value="ABC_tran"/>
    <property type="match status" value="1"/>
</dbReference>
<feature type="domain" description="ABC transporter" evidence="9">
    <location>
        <begin position="6"/>
        <end position="233"/>
    </location>
</feature>
<evidence type="ECO:0000256" key="6">
    <source>
        <dbReference type="ARBA" id="ARBA00022967"/>
    </source>
</evidence>
<comment type="caution">
    <text evidence="10">The sequence shown here is derived from an EMBL/GenBank/DDBJ whole genome shotgun (WGS) entry which is preliminary data.</text>
</comment>
<dbReference type="GO" id="GO:0016887">
    <property type="term" value="F:ATP hydrolysis activity"/>
    <property type="evidence" value="ECO:0007669"/>
    <property type="project" value="InterPro"/>
</dbReference>
<keyword evidence="10" id="KW-0449">Lipoprotein</keyword>
<dbReference type="EMBL" id="AJWN02000099">
    <property type="protein sequence ID" value="OEE58143.1"/>
    <property type="molecule type" value="Genomic_DNA"/>
</dbReference>
<organism evidence="10 11">
    <name type="scientific">Enterovibrio norvegicus FF-454</name>
    <dbReference type="NCBI Taxonomy" id="1185651"/>
    <lineage>
        <taxon>Bacteria</taxon>
        <taxon>Pseudomonadati</taxon>
        <taxon>Pseudomonadota</taxon>
        <taxon>Gammaproteobacteria</taxon>
        <taxon>Vibrionales</taxon>
        <taxon>Vibrionaceae</taxon>
        <taxon>Enterovibrio</taxon>
    </lineage>
</organism>
<dbReference type="InterPro" id="IPR003593">
    <property type="entry name" value="AAA+_ATPase"/>
</dbReference>
<dbReference type="InterPro" id="IPR017911">
    <property type="entry name" value="MacB-like_ATP-bd"/>
</dbReference>
<comment type="subunit">
    <text evidence="8">The complex is composed of two ATP-binding proteins (LolD) and two transmembrane proteins (LolC and LolE).</text>
</comment>
<keyword evidence="2 8" id="KW-1003">Cell membrane</keyword>
<gene>
    <name evidence="8" type="primary">lolD</name>
    <name evidence="10" type="ORF">A1OK_16395</name>
</gene>
<dbReference type="NCBIfam" id="TIGR02211">
    <property type="entry name" value="LolD_lipo_ex"/>
    <property type="match status" value="1"/>
</dbReference>
<evidence type="ECO:0000313" key="11">
    <source>
        <dbReference type="Proteomes" id="UP000095039"/>
    </source>
</evidence>
<accession>A0A1E5BY17</accession>
<dbReference type="PROSITE" id="PS50893">
    <property type="entry name" value="ABC_TRANSPORTER_2"/>
    <property type="match status" value="1"/>
</dbReference>
<dbReference type="FunFam" id="3.40.50.300:FF:000230">
    <property type="entry name" value="Lipoprotein-releasing system ATP-binding protein LolD"/>
    <property type="match status" value="1"/>
</dbReference>
<protein>
    <recommendedName>
        <fullName evidence="8">Lipoprotein-releasing system ATP-binding protein LolD</fullName>
        <ecNumber evidence="8">7.6.2.-</ecNumber>
    </recommendedName>
</protein>
<keyword evidence="1 8" id="KW-0813">Transport</keyword>
<evidence type="ECO:0000256" key="8">
    <source>
        <dbReference type="RuleBase" id="RU367068"/>
    </source>
</evidence>
<keyword evidence="6 8" id="KW-1278">Translocase</keyword>
<dbReference type="GO" id="GO:0022857">
    <property type="term" value="F:transmembrane transporter activity"/>
    <property type="evidence" value="ECO:0007669"/>
    <property type="project" value="TreeGrafter"/>
</dbReference>
<dbReference type="GO" id="GO:0089705">
    <property type="term" value="P:protein localization to outer membrane"/>
    <property type="evidence" value="ECO:0007669"/>
    <property type="project" value="TreeGrafter"/>
</dbReference>
<dbReference type="InterPro" id="IPR015854">
    <property type="entry name" value="ABC_transpr_LolD-like"/>
</dbReference>
<dbReference type="EC" id="7.6.2.-" evidence="8"/>
<dbReference type="InterPro" id="IPR027417">
    <property type="entry name" value="P-loop_NTPase"/>
</dbReference>
<dbReference type="InterPro" id="IPR017871">
    <property type="entry name" value="ABC_transporter-like_CS"/>
</dbReference>
<evidence type="ECO:0000259" key="9">
    <source>
        <dbReference type="PROSITE" id="PS50893"/>
    </source>
</evidence>
<evidence type="ECO:0000256" key="7">
    <source>
        <dbReference type="ARBA" id="ARBA00023136"/>
    </source>
</evidence>
<dbReference type="PROSITE" id="PS00211">
    <property type="entry name" value="ABC_TRANSPORTER_1"/>
    <property type="match status" value="1"/>
</dbReference>
<dbReference type="Proteomes" id="UP000095039">
    <property type="component" value="Unassembled WGS sequence"/>
</dbReference>
<evidence type="ECO:0000256" key="5">
    <source>
        <dbReference type="ARBA" id="ARBA00022840"/>
    </source>
</evidence>
<evidence type="ECO:0000313" key="10">
    <source>
        <dbReference type="EMBL" id="OEE58143.1"/>
    </source>
</evidence>
<dbReference type="PANTHER" id="PTHR24220">
    <property type="entry name" value="IMPORT ATP-BINDING PROTEIN"/>
    <property type="match status" value="1"/>
</dbReference>
<dbReference type="GO" id="GO:0005524">
    <property type="term" value="F:ATP binding"/>
    <property type="evidence" value="ECO:0007669"/>
    <property type="project" value="UniProtKB-UniRule"/>
</dbReference>
<dbReference type="InterPro" id="IPR011924">
    <property type="entry name" value="LolD_lipo_ATP-bd"/>
</dbReference>
<dbReference type="SUPFAM" id="SSF52540">
    <property type="entry name" value="P-loop containing nucleoside triphosphate hydrolases"/>
    <property type="match status" value="1"/>
</dbReference>
<evidence type="ECO:0000256" key="3">
    <source>
        <dbReference type="ARBA" id="ARBA00022519"/>
    </source>
</evidence>
<dbReference type="RefSeq" id="WP_016962366.1">
    <property type="nucleotide sequence ID" value="NZ_AJWN02000099.1"/>
</dbReference>
<proteinExistence type="inferred from homology"/>
<keyword evidence="11" id="KW-1185">Reference proteome</keyword>
<evidence type="ECO:0000256" key="1">
    <source>
        <dbReference type="ARBA" id="ARBA00022448"/>
    </source>
</evidence>
<dbReference type="CDD" id="cd03255">
    <property type="entry name" value="ABC_MJ0796_LolCDE_FtsE"/>
    <property type="match status" value="1"/>
</dbReference>
<evidence type="ECO:0000256" key="4">
    <source>
        <dbReference type="ARBA" id="ARBA00022741"/>
    </source>
</evidence>
<dbReference type="SMART" id="SM00382">
    <property type="entry name" value="AAA"/>
    <property type="match status" value="1"/>
</dbReference>
<comment type="similarity">
    <text evidence="8">Belongs to the ABC transporter superfamily. Lipoprotein translocase (TC 3.A.1.125) family.</text>
</comment>
<dbReference type="GO" id="GO:0044874">
    <property type="term" value="P:lipoprotein localization to outer membrane"/>
    <property type="evidence" value="ECO:0007669"/>
    <property type="project" value="TreeGrafter"/>
</dbReference>
<keyword evidence="7 8" id="KW-0472">Membrane</keyword>
<comment type="function">
    <text evidence="8">Part of the ABC transporter complex LolCDE involved in the translocation of mature outer membrane-directed lipoproteins, from the inner membrane to the periplasmic chaperone, LolA. Responsible for the formation of the LolA-lipoprotein complex in an ATP-dependent manner.</text>
</comment>
<dbReference type="GO" id="GO:0005886">
    <property type="term" value="C:plasma membrane"/>
    <property type="evidence" value="ECO:0007669"/>
    <property type="project" value="UniProtKB-SubCell"/>
</dbReference>
<keyword evidence="3 8" id="KW-0997">Cell inner membrane</keyword>
<sequence length="234" mass="25729">MSNALLTCSNVVKTYQEGELNTQVLKGVSFSIDKGELVAIVGASGSGKSTLLHILGALDTLTEGTVHFDGKDLIKMRASEQATLRNRNIGFIYQFHHLLADFTALENVAMPLMIGGEKPVEAKRRALEILEAVSMAHRAEHRPSELSGGERQRVAIARAVVNRPALVLADEPTGNLDHKTALDIYDLMRQLNREFNTAFLVVTHDKELASKMDRQLSMLDGQFVEQQQPEAVAP</sequence>
<dbReference type="PANTHER" id="PTHR24220:SF689">
    <property type="entry name" value="LIPOPROTEIN-RELEASING SYSTEM ATP-BINDING PROTEIN LOLD"/>
    <property type="match status" value="1"/>
</dbReference>
<keyword evidence="4 8" id="KW-0547">Nucleotide-binding</keyword>
<dbReference type="Gene3D" id="3.40.50.300">
    <property type="entry name" value="P-loop containing nucleotide triphosphate hydrolases"/>
    <property type="match status" value="1"/>
</dbReference>
<evidence type="ECO:0000256" key="2">
    <source>
        <dbReference type="ARBA" id="ARBA00022475"/>
    </source>
</evidence>
<reference evidence="10 11" key="1">
    <citation type="journal article" date="2012" name="Science">
        <title>Ecological populations of bacteria act as socially cohesive units of antibiotic production and resistance.</title>
        <authorList>
            <person name="Cordero O.X."/>
            <person name="Wildschutte H."/>
            <person name="Kirkup B."/>
            <person name="Proehl S."/>
            <person name="Ngo L."/>
            <person name="Hussain F."/>
            <person name="Le Roux F."/>
            <person name="Mincer T."/>
            <person name="Polz M.F."/>
        </authorList>
    </citation>
    <scope>NUCLEOTIDE SEQUENCE [LARGE SCALE GENOMIC DNA]</scope>
    <source>
        <strain evidence="10 11">FF-454</strain>
    </source>
</reference>
<name>A0A1E5BY17_9GAMM</name>
<keyword evidence="5 8" id="KW-0067">ATP-binding</keyword>
<dbReference type="AlphaFoldDB" id="A0A1E5BY17"/>
<dbReference type="InterPro" id="IPR003439">
    <property type="entry name" value="ABC_transporter-like_ATP-bd"/>
</dbReference>
<comment type="subcellular location">
    <subcellularLocation>
        <location evidence="8">Cell inner membrane</location>
        <topology evidence="8">Peripheral membrane protein</topology>
    </subcellularLocation>
</comment>